<dbReference type="AlphaFoldDB" id="A0A0C2JPE7"/>
<dbReference type="PANTHER" id="PTHR37984">
    <property type="entry name" value="PROTEIN CBG26694"/>
    <property type="match status" value="1"/>
</dbReference>
<dbReference type="InterPro" id="IPR043128">
    <property type="entry name" value="Rev_trsase/Diguanyl_cyclase"/>
</dbReference>
<dbReference type="Gene3D" id="3.30.70.270">
    <property type="match status" value="1"/>
</dbReference>
<dbReference type="InterPro" id="IPR043502">
    <property type="entry name" value="DNA/RNA_pol_sf"/>
</dbReference>
<name>A0A0C2JPE7_THEKT</name>
<dbReference type="InterPro" id="IPR050951">
    <property type="entry name" value="Retrovirus_Pol_polyprotein"/>
</dbReference>
<sequence length="100" mass="11814">MVIKPNVSIRISADFKVSINEFIQDQPFRIPRFEEILNIPYDQTLHSIIDIKEVHLQMKESESLRHYLIISTQKGFFRYKRIPFSIASAPSISKDVWTVY</sequence>
<dbReference type="Gene3D" id="3.10.10.10">
    <property type="entry name" value="HIV Type 1 Reverse Transcriptase, subunit A, domain 1"/>
    <property type="match status" value="1"/>
</dbReference>
<gene>
    <name evidence="1" type="ORF">RF11_11745</name>
</gene>
<dbReference type="EMBL" id="JWZT01001831">
    <property type="protein sequence ID" value="KII71228.1"/>
    <property type="molecule type" value="Genomic_DNA"/>
</dbReference>
<keyword evidence="2" id="KW-1185">Reference proteome</keyword>
<accession>A0A0C2JPE7</accession>
<dbReference type="PANTHER" id="PTHR37984:SF5">
    <property type="entry name" value="PROTEIN NYNRIN-LIKE"/>
    <property type="match status" value="1"/>
</dbReference>
<proteinExistence type="predicted"/>
<evidence type="ECO:0000313" key="2">
    <source>
        <dbReference type="Proteomes" id="UP000031668"/>
    </source>
</evidence>
<reference evidence="1 2" key="1">
    <citation type="journal article" date="2014" name="Genome Biol. Evol.">
        <title>The genome of the myxosporean Thelohanellus kitauei shows adaptations to nutrient acquisition within its fish host.</title>
        <authorList>
            <person name="Yang Y."/>
            <person name="Xiong J."/>
            <person name="Zhou Z."/>
            <person name="Huo F."/>
            <person name="Miao W."/>
            <person name="Ran C."/>
            <person name="Liu Y."/>
            <person name="Zhang J."/>
            <person name="Feng J."/>
            <person name="Wang M."/>
            <person name="Wang M."/>
            <person name="Wang L."/>
            <person name="Yao B."/>
        </authorList>
    </citation>
    <scope>NUCLEOTIDE SEQUENCE [LARGE SCALE GENOMIC DNA]</scope>
    <source>
        <strain evidence="1">Wuqing</strain>
    </source>
</reference>
<organism evidence="1 2">
    <name type="scientific">Thelohanellus kitauei</name>
    <name type="common">Myxosporean</name>
    <dbReference type="NCBI Taxonomy" id="669202"/>
    <lineage>
        <taxon>Eukaryota</taxon>
        <taxon>Metazoa</taxon>
        <taxon>Cnidaria</taxon>
        <taxon>Myxozoa</taxon>
        <taxon>Myxosporea</taxon>
        <taxon>Bivalvulida</taxon>
        <taxon>Platysporina</taxon>
        <taxon>Myxobolidae</taxon>
        <taxon>Thelohanellus</taxon>
    </lineage>
</organism>
<evidence type="ECO:0000313" key="1">
    <source>
        <dbReference type="EMBL" id="KII71228.1"/>
    </source>
</evidence>
<dbReference type="SUPFAM" id="SSF56672">
    <property type="entry name" value="DNA/RNA polymerases"/>
    <property type="match status" value="1"/>
</dbReference>
<comment type="caution">
    <text evidence="1">The sequence shown here is derived from an EMBL/GenBank/DDBJ whole genome shotgun (WGS) entry which is preliminary data.</text>
</comment>
<protein>
    <submittedName>
        <fullName evidence="1">Uncharacterized protein</fullName>
    </submittedName>
</protein>
<dbReference type="Proteomes" id="UP000031668">
    <property type="component" value="Unassembled WGS sequence"/>
</dbReference>